<dbReference type="OrthoDB" id="5584247at2759"/>
<dbReference type="GO" id="GO:0008104">
    <property type="term" value="P:intracellular protein localization"/>
    <property type="evidence" value="ECO:0007669"/>
    <property type="project" value="TreeGrafter"/>
</dbReference>
<evidence type="ECO:0000313" key="3">
    <source>
        <dbReference type="Proteomes" id="UP001107558"/>
    </source>
</evidence>
<dbReference type="InterPro" id="IPR016137">
    <property type="entry name" value="RGS"/>
</dbReference>
<reference evidence="2" key="1">
    <citation type="submission" date="2021-03" db="EMBL/GenBank/DDBJ databases">
        <title>Chromosome level genome of the anhydrobiotic midge Polypedilum vanderplanki.</title>
        <authorList>
            <person name="Yoshida Y."/>
            <person name="Kikawada T."/>
            <person name="Gusev O."/>
        </authorList>
    </citation>
    <scope>NUCLEOTIDE SEQUENCE</scope>
    <source>
        <strain evidence="2">NIAS01</strain>
        <tissue evidence="2">Whole body or cell culture</tissue>
    </source>
</reference>
<proteinExistence type="predicted"/>
<comment type="caution">
    <text evidence="2">The sequence shown here is derived from an EMBL/GenBank/DDBJ whole genome shotgun (WGS) entry which is preliminary data.</text>
</comment>
<protein>
    <recommendedName>
        <fullName evidence="1">RGS domain-containing protein</fullName>
    </recommendedName>
</protein>
<evidence type="ECO:0000259" key="1">
    <source>
        <dbReference type="PROSITE" id="PS50132"/>
    </source>
</evidence>
<accession>A0A9J6BYM5</accession>
<dbReference type="Proteomes" id="UP001107558">
    <property type="component" value="Chromosome 2"/>
</dbReference>
<dbReference type="InterPro" id="IPR044926">
    <property type="entry name" value="RGS_subdomain_2"/>
</dbReference>
<dbReference type="SMART" id="SM00315">
    <property type="entry name" value="RGS"/>
    <property type="match status" value="2"/>
</dbReference>
<dbReference type="InterPro" id="IPR036305">
    <property type="entry name" value="RGS_sf"/>
</dbReference>
<dbReference type="GO" id="GO:0005886">
    <property type="term" value="C:plasma membrane"/>
    <property type="evidence" value="ECO:0007669"/>
    <property type="project" value="TreeGrafter"/>
</dbReference>
<dbReference type="InterPro" id="IPR052246">
    <property type="entry name" value="Cell_Polariz_PKAAnc"/>
</dbReference>
<keyword evidence="3" id="KW-1185">Reference proteome</keyword>
<dbReference type="SUPFAM" id="SSF48097">
    <property type="entry name" value="Regulator of G-protein signaling, RGS"/>
    <property type="match status" value="2"/>
</dbReference>
<dbReference type="EMBL" id="JADBJN010000002">
    <property type="protein sequence ID" value="KAG5674784.1"/>
    <property type="molecule type" value="Genomic_DNA"/>
</dbReference>
<name>A0A9J6BYM5_POLVA</name>
<dbReference type="PANTHER" id="PTHR13155">
    <property type="entry name" value="A-KINASE ANCHOR PROTEINS"/>
    <property type="match status" value="1"/>
</dbReference>
<gene>
    <name evidence="2" type="ORF">PVAND_004733</name>
</gene>
<feature type="domain" description="RGS" evidence="1">
    <location>
        <begin position="282"/>
        <end position="406"/>
    </location>
</feature>
<organism evidence="2 3">
    <name type="scientific">Polypedilum vanderplanki</name>
    <name type="common">Sleeping chironomid midge</name>
    <dbReference type="NCBI Taxonomy" id="319348"/>
    <lineage>
        <taxon>Eukaryota</taxon>
        <taxon>Metazoa</taxon>
        <taxon>Ecdysozoa</taxon>
        <taxon>Arthropoda</taxon>
        <taxon>Hexapoda</taxon>
        <taxon>Insecta</taxon>
        <taxon>Pterygota</taxon>
        <taxon>Neoptera</taxon>
        <taxon>Endopterygota</taxon>
        <taxon>Diptera</taxon>
        <taxon>Nematocera</taxon>
        <taxon>Chironomoidea</taxon>
        <taxon>Chironomidae</taxon>
        <taxon>Chironominae</taxon>
        <taxon>Polypedilum</taxon>
        <taxon>Polypedilum</taxon>
    </lineage>
</organism>
<sequence length="606" mass="70144">MLKFMKNENKKKSSNDEQSCEVTIEDAEKIVNEDDSAFTRTNIKLHRNLLDILNDKTILSFFIQYLESKNGLPLVKFWLDVETFKAVGETSSSFSNSDRTESRASHYKNSTECCKNDDCVSISTTTTSTSNIEEIDEFVDEVDNNMTITMTQSLTDDEKFKICEKNRKNDECEAKSNQLDEDTKKFQPMIIEDALRIFRKYLVTDSTYSIELPAMILGKLSLALCGNNDSESDMDLNNLWCAFEDAQKFIFDIMEREYLQEFLESSFYCKYTIDVLTSESLCLAEILCSETALFYFMEFLEQEDNSKLSYLEFWLNARNFRKQEELSSDQLRTDALVIYEKWFSLQATNSLKFSNKTRTKVEEQICADSIEQLLKCFDEPIKIVEIFLDRNCFKKFIKSQLFFKHLSEVMGKIDNGIERNLQNGIIRRNSSFAIKFPSNKHRRTNSESLEKKGVTRSISAQNTLLAGLDHKRNKTSTDLQIDSRQLIDPNLLWRRQNANTKLSFGKVDHIGRYLRDFEMPNTIPTSNIPQSKSSFQLQNDSIDVDDPQSIFEQAKLSSAQNRLKNAVRKLVHLPEDSMQQEIAWQVAELIVKDVTSITLQNENHSS</sequence>
<evidence type="ECO:0000313" key="2">
    <source>
        <dbReference type="EMBL" id="KAG5674784.1"/>
    </source>
</evidence>
<feature type="domain" description="RGS" evidence="1">
    <location>
        <begin position="48"/>
        <end position="272"/>
    </location>
</feature>
<dbReference type="Gene3D" id="1.10.167.10">
    <property type="entry name" value="Regulator of G-protein Signalling 4, domain 2"/>
    <property type="match status" value="2"/>
</dbReference>
<dbReference type="GO" id="GO:0005739">
    <property type="term" value="C:mitochondrion"/>
    <property type="evidence" value="ECO:0007669"/>
    <property type="project" value="TreeGrafter"/>
</dbReference>
<dbReference type="PROSITE" id="PS50132">
    <property type="entry name" value="RGS"/>
    <property type="match status" value="2"/>
</dbReference>
<dbReference type="Pfam" id="PF00615">
    <property type="entry name" value="RGS"/>
    <property type="match status" value="3"/>
</dbReference>
<dbReference type="PANTHER" id="PTHR13155:SF1">
    <property type="entry name" value="A-KINASE ANCHOR PROTEIN 10, MITOCHONDRIAL"/>
    <property type="match status" value="1"/>
</dbReference>
<dbReference type="AlphaFoldDB" id="A0A9J6BYM5"/>